<reference evidence="3" key="1">
    <citation type="submission" date="2010-02" db="EMBL/GenBank/DDBJ databases">
        <title>Complete sequence of Ferroglobus placidus DSM 10642.</title>
        <authorList>
            <consortium name="US DOE Joint Genome Institute"/>
            <person name="Lucas S."/>
            <person name="Copeland A."/>
            <person name="Lapidus A."/>
            <person name="Cheng J.-F."/>
            <person name="Bruce D."/>
            <person name="Goodwin L."/>
            <person name="Pitluck S."/>
            <person name="Saunders E."/>
            <person name="Brettin T."/>
            <person name="Detter J.C."/>
            <person name="Han C."/>
            <person name="Tapia R."/>
            <person name="Larimer F."/>
            <person name="Land M."/>
            <person name="Hauser L."/>
            <person name="Kyrpides N."/>
            <person name="Ivanova N."/>
            <person name="Holmes D."/>
            <person name="Lovley D."/>
            <person name="Kyrpides N."/>
            <person name="Anderson I.J."/>
            <person name="Woyke T."/>
        </authorList>
    </citation>
    <scope>NUCLEOTIDE SEQUENCE [LARGE SCALE GENOMIC DNA]</scope>
    <source>
        <strain evidence="3">DSM 10642 / AEDII12DO</strain>
    </source>
</reference>
<dbReference type="PANTHER" id="PTHR39337">
    <property type="entry name" value="BLR5642 PROTEIN"/>
    <property type="match status" value="1"/>
</dbReference>
<gene>
    <name evidence="2" type="ordered locus">Ferp_0690</name>
</gene>
<dbReference type="Proteomes" id="UP000002613">
    <property type="component" value="Chromosome"/>
</dbReference>
<protein>
    <recommendedName>
        <fullName evidence="1">Rhodanese domain-containing protein</fullName>
    </recommendedName>
</protein>
<dbReference type="InterPro" id="IPR001763">
    <property type="entry name" value="Rhodanese-like_dom"/>
</dbReference>
<organism evidence="2 3">
    <name type="scientific">Ferroglobus placidus (strain DSM 10642 / AEDII12DO)</name>
    <dbReference type="NCBI Taxonomy" id="589924"/>
    <lineage>
        <taxon>Archaea</taxon>
        <taxon>Methanobacteriati</taxon>
        <taxon>Methanobacteriota</taxon>
        <taxon>Archaeoglobi</taxon>
        <taxon>Archaeoglobales</taxon>
        <taxon>Archaeoglobaceae</taxon>
        <taxon>Ferroglobus</taxon>
    </lineage>
</organism>
<dbReference type="PANTHER" id="PTHR39337:SF1">
    <property type="entry name" value="BLR5642 PROTEIN"/>
    <property type="match status" value="1"/>
</dbReference>
<evidence type="ECO:0000313" key="3">
    <source>
        <dbReference type="Proteomes" id="UP000002613"/>
    </source>
</evidence>
<keyword evidence="3" id="KW-1185">Reference proteome</keyword>
<dbReference type="OrthoDB" id="15220at2157"/>
<feature type="domain" description="Rhodanese" evidence="1">
    <location>
        <begin position="78"/>
        <end position="141"/>
    </location>
</feature>
<dbReference type="AlphaFoldDB" id="D3RWJ8"/>
<dbReference type="Pfam" id="PF04343">
    <property type="entry name" value="DUF488"/>
    <property type="match status" value="1"/>
</dbReference>
<sequence>MFYTIGHSNLSIEKFVEQLKKFGIKVVADVRRFPTSKHEHFKRENLEEFLKKEGINYVWLGEYLGGFRGDYVKYMESEDFKRGVEELLKLKDRKVAIMCAERFYMRCHRKYISEYLESLGFEVYHIQGGKAYRHKKLKGSPEHED</sequence>
<proteinExistence type="predicted"/>
<dbReference type="STRING" id="589924.Ferp_0690"/>
<evidence type="ECO:0000313" key="2">
    <source>
        <dbReference type="EMBL" id="ADC64861.1"/>
    </source>
</evidence>
<dbReference type="eggNOG" id="arCOG00723">
    <property type="taxonomic scope" value="Archaea"/>
</dbReference>
<dbReference type="PROSITE" id="PS50206">
    <property type="entry name" value="RHODANESE_3"/>
    <property type="match status" value="1"/>
</dbReference>
<dbReference type="EMBL" id="CP001899">
    <property type="protein sequence ID" value="ADC64861.1"/>
    <property type="molecule type" value="Genomic_DNA"/>
</dbReference>
<dbReference type="RefSeq" id="WP_012965205.1">
    <property type="nucleotide sequence ID" value="NC_013849.1"/>
</dbReference>
<dbReference type="KEGG" id="fpl:Ferp_0690"/>
<reference evidence="2 3" key="2">
    <citation type="journal article" date="2011" name="Stand. Genomic Sci.">
        <title>Complete genome sequence of Ferroglobus placidus AEDII12DO.</title>
        <authorList>
            <person name="Anderson I."/>
            <person name="Risso C."/>
            <person name="Holmes D."/>
            <person name="Lucas S."/>
            <person name="Copeland A."/>
            <person name="Lapidus A."/>
            <person name="Cheng J.F."/>
            <person name="Bruce D."/>
            <person name="Goodwin L."/>
            <person name="Pitluck S."/>
            <person name="Saunders E."/>
            <person name="Brettin T."/>
            <person name="Detter J.C."/>
            <person name="Han C."/>
            <person name="Tapia R."/>
            <person name="Larimer F."/>
            <person name="Land M."/>
            <person name="Hauser L."/>
            <person name="Woyke T."/>
            <person name="Lovley D."/>
            <person name="Kyrpides N."/>
            <person name="Ivanova N."/>
        </authorList>
    </citation>
    <scope>NUCLEOTIDE SEQUENCE [LARGE SCALE GENOMIC DNA]</scope>
    <source>
        <strain evidence="3">DSM 10642 / AEDII12DO</strain>
    </source>
</reference>
<name>D3RWJ8_FERPA</name>
<dbReference type="PIRSF" id="PIRSF024492">
    <property type="entry name" value="UCP024492"/>
    <property type="match status" value="1"/>
</dbReference>
<dbReference type="PaxDb" id="589924-Ferp_0690"/>
<dbReference type="InterPro" id="IPR007438">
    <property type="entry name" value="DUF488"/>
</dbReference>
<evidence type="ECO:0000259" key="1">
    <source>
        <dbReference type="PROSITE" id="PS50206"/>
    </source>
</evidence>
<accession>D3RWJ8</accession>
<dbReference type="HOGENOM" id="CLU_077467_0_1_2"/>
<dbReference type="InterPro" id="IPR014519">
    <property type="entry name" value="UCP024492"/>
</dbReference>
<dbReference type="GeneID" id="8778194"/>